<comment type="caution">
    <text evidence="2">The sequence shown here is derived from an EMBL/GenBank/DDBJ whole genome shotgun (WGS) entry which is preliminary data.</text>
</comment>
<gene>
    <name evidence="2" type="ORF">ACFOOR_02100</name>
</gene>
<evidence type="ECO:0000313" key="2">
    <source>
        <dbReference type="EMBL" id="MFC2924892.1"/>
    </source>
</evidence>
<proteinExistence type="predicted"/>
<reference evidence="3" key="1">
    <citation type="journal article" date="2019" name="Int. J. Syst. Evol. Microbiol.">
        <title>The Global Catalogue of Microorganisms (GCM) 10K type strain sequencing project: providing services to taxonomists for standard genome sequencing and annotation.</title>
        <authorList>
            <consortium name="The Broad Institute Genomics Platform"/>
            <consortium name="The Broad Institute Genome Sequencing Center for Infectious Disease"/>
            <person name="Wu L."/>
            <person name="Ma J."/>
        </authorList>
    </citation>
    <scope>NUCLEOTIDE SEQUENCE [LARGE SCALE GENOMIC DNA]</scope>
    <source>
        <strain evidence="3">KCTC 52487</strain>
    </source>
</reference>
<dbReference type="Proteomes" id="UP001595379">
    <property type="component" value="Unassembled WGS sequence"/>
</dbReference>
<name>A0ABV6ZTZ2_9PROT</name>
<sequence length="934" mass="97620">MIRGFVCALGMLSVSATAMADDIAVWTIGSDGVAADAAAGESPPHTLRLNEAVFAERAGRTLVLPLPDGEIARMRIGAVQSTVAGGTSVFAHATDGEGELYLVRGLNAVFGSVVIDGQSWQVEGPVQGELILRPAPDTAFGTDHVLPPASAGRPSTASPQAGNGVVDMFYAYDQTMIDQYGWGLVDLAAADVGRATTAFENSDVPMSASITDMGFVDLTADRGGFTLISEIFDQINGFEGLGDRMDTLGADIYSINRIQVPGRDTFCGIALLLDPTLEYGIAPQYNVCHNSHVLTHETGHNLGLAHGVETDGTAGLPVDWARGYMISNDFALGGVYGSVMSYGQFPQLEFSDATRPCPERGSVCGIPVGQPNEADASRALREYSVGGNRQTAVPLNRMRSAVLPTSRFVQTGSPATVFMTVVNPNDVTAEACRVQHHGPDRNAFTYQRTDPATNGAIGDPNTPVDIPARAFQTFVISLTPSTDVSGVSFAPFVSCANVPMAEVTAGLNTVNLGSDATGGPDLVALAATINANGIVDVPAGRRGVFSVATANIGGAGEVTVSARSLDPALPATGEVCQTNTSGACMATPAASVTLNVGPGETPTFGVFVRTTWPTPFVSRHRFQVQMEVGGVVRGSTSVAIRDEAGLQPPTVSGFGGSVEATKTLTGSLADHLTGYASSFEIVTQPTLGSVTLNTATGEYTYTAPSIGGSDSFTFRAVNSSGASEAATADISVTALPLPTVSNFTEADDIDGTYRVDLDDFASGDIERFVLTAPPSAPYTFNDLTGMLEIDLPDSGASVSFQFQAVNASGNSSTATGTVEMEPFTNCMPNRPTNSRMLRRLATFNGDATGTVSLTEAEAIITHLCLTVTDRLDFIIFGENEGGSLAMGVFPEQSRGPLPFYVVNYRGPNLPDFTSVQICKVEGQAVMNECETYTR</sequence>
<keyword evidence="3" id="KW-1185">Reference proteome</keyword>
<protein>
    <submittedName>
        <fullName evidence="2">Ig-like domain-containing protein</fullName>
    </submittedName>
</protein>
<dbReference type="EMBL" id="JBHRSV010000001">
    <property type="protein sequence ID" value="MFC2924892.1"/>
    <property type="molecule type" value="Genomic_DNA"/>
</dbReference>
<evidence type="ECO:0000313" key="3">
    <source>
        <dbReference type="Proteomes" id="UP001595379"/>
    </source>
</evidence>
<keyword evidence="1" id="KW-0732">Signal</keyword>
<dbReference type="RefSeq" id="WP_343163405.1">
    <property type="nucleotide sequence ID" value="NZ_JBHRSV010000001.1"/>
</dbReference>
<dbReference type="SUPFAM" id="SSF55486">
    <property type="entry name" value="Metalloproteases ('zincins'), catalytic domain"/>
    <property type="match status" value="1"/>
</dbReference>
<dbReference type="Gene3D" id="3.40.390.10">
    <property type="entry name" value="Collagenase (Catalytic Domain)"/>
    <property type="match status" value="1"/>
</dbReference>
<evidence type="ECO:0000256" key="1">
    <source>
        <dbReference type="SAM" id="SignalP"/>
    </source>
</evidence>
<organism evidence="2 3">
    <name type="scientific">Hyphobacterium vulgare</name>
    <dbReference type="NCBI Taxonomy" id="1736751"/>
    <lineage>
        <taxon>Bacteria</taxon>
        <taxon>Pseudomonadati</taxon>
        <taxon>Pseudomonadota</taxon>
        <taxon>Alphaproteobacteria</taxon>
        <taxon>Maricaulales</taxon>
        <taxon>Maricaulaceae</taxon>
        <taxon>Hyphobacterium</taxon>
    </lineage>
</organism>
<feature type="signal peptide" evidence="1">
    <location>
        <begin position="1"/>
        <end position="20"/>
    </location>
</feature>
<accession>A0ABV6ZTZ2</accession>
<dbReference type="InterPro" id="IPR024079">
    <property type="entry name" value="MetalloPept_cat_dom_sf"/>
</dbReference>
<feature type="chain" id="PRO_5046830644" evidence="1">
    <location>
        <begin position="21"/>
        <end position="934"/>
    </location>
</feature>
<dbReference type="Pfam" id="PF17963">
    <property type="entry name" value="Big_9"/>
    <property type="match status" value="1"/>
</dbReference>